<dbReference type="AlphaFoldDB" id="A0A5P2G3Z2"/>
<name>A0A5P2G3Z2_9BACT</name>
<gene>
    <name evidence="2" type="ORF">E0W69_015095</name>
</gene>
<dbReference type="RefSeq" id="WP_131330883.1">
    <property type="nucleotide sequence ID" value="NZ_CP044016.1"/>
</dbReference>
<accession>A0A5P2G3Z2</accession>
<dbReference type="Gene3D" id="3.30.1150.10">
    <property type="match status" value="1"/>
</dbReference>
<dbReference type="KEGG" id="arac:E0W69_015095"/>
<keyword evidence="3" id="KW-1185">Reference proteome</keyword>
<proteinExistence type="predicted"/>
<dbReference type="Proteomes" id="UP000292424">
    <property type="component" value="Chromosome"/>
</dbReference>
<dbReference type="SUPFAM" id="SSF74653">
    <property type="entry name" value="TolA/TonB C-terminal domain"/>
    <property type="match status" value="1"/>
</dbReference>
<dbReference type="GO" id="GO:0055085">
    <property type="term" value="P:transmembrane transport"/>
    <property type="evidence" value="ECO:0007669"/>
    <property type="project" value="InterPro"/>
</dbReference>
<dbReference type="OrthoDB" id="9814002at2"/>
<dbReference type="InterPro" id="IPR037682">
    <property type="entry name" value="TonB_C"/>
</dbReference>
<dbReference type="EMBL" id="CP044016">
    <property type="protein sequence ID" value="QES89927.1"/>
    <property type="molecule type" value="Genomic_DNA"/>
</dbReference>
<reference evidence="2 3" key="1">
    <citation type="submission" date="2019-09" db="EMBL/GenBank/DDBJ databases">
        <title>Complete genome sequence of Arachidicoccus sp. B3-10 isolated from apple orchard soil.</title>
        <authorList>
            <person name="Kim H.S."/>
            <person name="Han K.-I."/>
            <person name="Suh M.K."/>
            <person name="Lee K.C."/>
            <person name="Eom M.K."/>
            <person name="Kim J.-S."/>
            <person name="Kang S.W."/>
            <person name="Sin Y."/>
            <person name="Lee J.-S."/>
        </authorList>
    </citation>
    <scope>NUCLEOTIDE SEQUENCE [LARGE SCALE GENOMIC DNA]</scope>
    <source>
        <strain evidence="2 3">B3-10</strain>
    </source>
</reference>
<protein>
    <recommendedName>
        <fullName evidence="1">TonB C-terminal domain-containing protein</fullName>
    </recommendedName>
</protein>
<sequence>MTKRHAIFILLIWLISLPLSTLKAQKEELRHIYYFDSLDHATVEDSSVFQNKQYKTEEGWRIEYWERREQPQFILYRSETKSDTSYKPKWVKILRYYKNGTPMEYKFLKSGIPQSTIHYDKYAVKNAEIKYKNGRIVQQLGWDSLGHSIVPFKYEQKAQFSISPKGWQDFISKNLNADIPRDKNAPIGNYKVIVRFSIDTLGNVENVKTIQDPGYGTAEEAMRVIKNSPKWKPAIFLNKKIIYTQSQLITFQVLDNPSVLFEDTIIKYTDETQKYVSAKNATHKIVDYKVNDTTRVTTILNIATNKFVGKASTIFSKDGHIYVNMQALNSQGNTITLTKTVDNKIKRILKYHPNGRKSSDVQFGENGIPINTRRWDENGNLIK</sequence>
<feature type="domain" description="TonB C-terminal" evidence="1">
    <location>
        <begin position="191"/>
        <end position="244"/>
    </location>
</feature>
<dbReference type="Pfam" id="PF03544">
    <property type="entry name" value="TonB_C"/>
    <property type="match status" value="1"/>
</dbReference>
<evidence type="ECO:0000313" key="2">
    <source>
        <dbReference type="EMBL" id="QES89927.1"/>
    </source>
</evidence>
<evidence type="ECO:0000313" key="3">
    <source>
        <dbReference type="Proteomes" id="UP000292424"/>
    </source>
</evidence>
<organism evidence="2 3">
    <name type="scientific">Rhizosphaericola mali</name>
    <dbReference type="NCBI Taxonomy" id="2545455"/>
    <lineage>
        <taxon>Bacteria</taxon>
        <taxon>Pseudomonadati</taxon>
        <taxon>Bacteroidota</taxon>
        <taxon>Chitinophagia</taxon>
        <taxon>Chitinophagales</taxon>
        <taxon>Chitinophagaceae</taxon>
        <taxon>Rhizosphaericola</taxon>
    </lineage>
</organism>
<evidence type="ECO:0000259" key="1">
    <source>
        <dbReference type="Pfam" id="PF03544"/>
    </source>
</evidence>